<comment type="caution">
    <text evidence="5">The sequence shown here is derived from an EMBL/GenBank/DDBJ whole genome shotgun (WGS) entry which is preliminary data.</text>
</comment>
<sequence>MSTTLPQTNDFGGTPLVSLQAIAEAIRANGTDCEIAGDASTEIRGVAIDSRKAAATCLFICKGAGFKPAFLESAIASGAVAYLCQGELDEQGKLTAPTDLAAAAADTPAIVAADVRRAMAAASKVAYGDPSAALNIVGITGTKGKTTTSYMLHAIMDAAQVSTSILGSIETDDGIEEFESCNTTPESPDLWRHLSNTVASGRAHMVMEVSSQALKYDRVLGLTLNIACFLNIGRDHISPAEHPTFEDYFESKLRIFDQCKCAVVNLGTEHVDEVMAAAKAAPQLFTVGVDCDSADLIARNVRTVKGGIKFDIAESAKLAAAADEEDASASTHTVKLSIAGLFNAENALCAIACARLLGIGWNAIEQGLSHVRVPGRMEIIASPNEPITAIVDYAHNKLSFETLFKSLKKEYPDQQIIAIFGAPGGKAYERREVLPQTAGTYADLLIYAEEDPAHDRVEDICAEMANNTPEGVAHEIIYDREEAFKRAVEVAHKSGKPTVIAFLAKGEEELQHRGDNFEPIKSDSAIAHEVLGA</sequence>
<dbReference type="EMBL" id="PPTO01000008">
    <property type="protein sequence ID" value="RDB58433.1"/>
    <property type="molecule type" value="Genomic_DNA"/>
</dbReference>
<keyword evidence="2" id="KW-0961">Cell wall biogenesis/degradation</keyword>
<dbReference type="PANTHER" id="PTHR23135">
    <property type="entry name" value="MUR LIGASE FAMILY MEMBER"/>
    <property type="match status" value="1"/>
</dbReference>
<dbReference type="RefSeq" id="WP_114615614.1">
    <property type="nucleotide sequence ID" value="NZ_PPTO01000008.1"/>
</dbReference>
<dbReference type="Gene3D" id="3.40.1390.10">
    <property type="entry name" value="MurE/MurF, N-terminal domain"/>
    <property type="match status" value="1"/>
</dbReference>
<organism evidence="5 6">
    <name type="scientific">Slackia isoflavoniconvertens</name>
    <dbReference type="NCBI Taxonomy" id="572010"/>
    <lineage>
        <taxon>Bacteria</taxon>
        <taxon>Bacillati</taxon>
        <taxon>Actinomycetota</taxon>
        <taxon>Coriobacteriia</taxon>
        <taxon>Eggerthellales</taxon>
        <taxon>Eggerthellaceae</taxon>
        <taxon>Slackia</taxon>
    </lineage>
</organism>
<dbReference type="InterPro" id="IPR013221">
    <property type="entry name" value="Mur_ligase_cen"/>
</dbReference>
<evidence type="ECO:0000256" key="2">
    <source>
        <dbReference type="RuleBase" id="RU004135"/>
    </source>
</evidence>
<dbReference type="Pfam" id="PF02875">
    <property type="entry name" value="Mur_ligase_C"/>
    <property type="match status" value="1"/>
</dbReference>
<dbReference type="PANTHER" id="PTHR23135:SF4">
    <property type="entry name" value="UDP-N-ACETYLMURAMOYL-L-ALANYL-D-GLUTAMATE--2,6-DIAMINOPIMELATE LIGASE MURE HOMOLOG, CHLOROPLASTIC"/>
    <property type="match status" value="1"/>
</dbReference>
<dbReference type="InterPro" id="IPR035911">
    <property type="entry name" value="MurE/MurF_N"/>
</dbReference>
<dbReference type="InterPro" id="IPR036615">
    <property type="entry name" value="Mur_ligase_C_dom_sf"/>
</dbReference>
<dbReference type="Pfam" id="PF08245">
    <property type="entry name" value="Mur_ligase_M"/>
    <property type="match status" value="1"/>
</dbReference>
<dbReference type="AlphaFoldDB" id="A0A369LFM5"/>
<keyword evidence="2" id="KW-0573">Peptidoglycan synthesis</keyword>
<evidence type="ECO:0000313" key="6">
    <source>
        <dbReference type="Proteomes" id="UP000253975"/>
    </source>
</evidence>
<dbReference type="UniPathway" id="UPA00219"/>
<dbReference type="GO" id="GO:0008360">
    <property type="term" value="P:regulation of cell shape"/>
    <property type="evidence" value="ECO:0007669"/>
    <property type="project" value="UniProtKB-KW"/>
</dbReference>
<evidence type="ECO:0000313" key="5">
    <source>
        <dbReference type="EMBL" id="RDB58433.1"/>
    </source>
</evidence>
<keyword evidence="2" id="KW-0131">Cell cycle</keyword>
<dbReference type="NCBIfam" id="TIGR01085">
    <property type="entry name" value="murE"/>
    <property type="match status" value="1"/>
</dbReference>
<dbReference type="InterPro" id="IPR004101">
    <property type="entry name" value="Mur_ligase_C"/>
</dbReference>
<name>A0A369LFM5_9ACTN</name>
<dbReference type="SUPFAM" id="SSF53244">
    <property type="entry name" value="MurD-like peptide ligases, peptide-binding domain"/>
    <property type="match status" value="1"/>
</dbReference>
<dbReference type="SUPFAM" id="SSF63418">
    <property type="entry name" value="MurE/MurF N-terminal domain"/>
    <property type="match status" value="1"/>
</dbReference>
<gene>
    <name evidence="5" type="ORF">C1881_05915</name>
</gene>
<dbReference type="Proteomes" id="UP000253975">
    <property type="component" value="Unassembled WGS sequence"/>
</dbReference>
<dbReference type="GO" id="GO:0051301">
    <property type="term" value="P:cell division"/>
    <property type="evidence" value="ECO:0007669"/>
    <property type="project" value="UniProtKB-KW"/>
</dbReference>
<dbReference type="Gene3D" id="3.90.190.20">
    <property type="entry name" value="Mur ligase, C-terminal domain"/>
    <property type="match status" value="1"/>
</dbReference>
<evidence type="ECO:0000259" key="3">
    <source>
        <dbReference type="Pfam" id="PF02875"/>
    </source>
</evidence>
<dbReference type="InterPro" id="IPR005761">
    <property type="entry name" value="UDP-N-AcMur-Glu-dNH2Pim_ligase"/>
</dbReference>
<comment type="subcellular location">
    <subcellularLocation>
        <location evidence="2">Cytoplasm</location>
    </subcellularLocation>
</comment>
<dbReference type="GO" id="GO:0005524">
    <property type="term" value="F:ATP binding"/>
    <property type="evidence" value="ECO:0007669"/>
    <property type="project" value="InterPro"/>
</dbReference>
<dbReference type="GO" id="GO:0016881">
    <property type="term" value="F:acid-amino acid ligase activity"/>
    <property type="evidence" value="ECO:0007669"/>
    <property type="project" value="InterPro"/>
</dbReference>
<dbReference type="Gene3D" id="3.40.1190.10">
    <property type="entry name" value="Mur-like, catalytic domain"/>
    <property type="match status" value="1"/>
</dbReference>
<evidence type="ECO:0000259" key="4">
    <source>
        <dbReference type="Pfam" id="PF08245"/>
    </source>
</evidence>
<accession>A0A369LFM5</accession>
<comment type="pathway">
    <text evidence="2">Cell wall biogenesis; peptidoglycan biosynthesis.</text>
</comment>
<dbReference type="GO" id="GO:0009252">
    <property type="term" value="P:peptidoglycan biosynthetic process"/>
    <property type="evidence" value="ECO:0007669"/>
    <property type="project" value="UniProtKB-UniPathway"/>
</dbReference>
<reference evidence="5 6" key="1">
    <citation type="journal article" date="2018" name="Elife">
        <title>Discovery and characterization of a prevalent human gut bacterial enzyme sufficient for the inactivation of a family of plant toxins.</title>
        <authorList>
            <person name="Koppel N."/>
            <person name="Bisanz J.E."/>
            <person name="Pandelia M.E."/>
            <person name="Turnbaugh P.J."/>
            <person name="Balskus E.P."/>
        </authorList>
    </citation>
    <scope>NUCLEOTIDE SEQUENCE [LARGE SCALE GENOMIC DNA]</scope>
    <source>
        <strain evidence="5 6">OB21 GAM31</strain>
    </source>
</reference>
<keyword evidence="2" id="KW-0132">Cell division</keyword>
<protein>
    <submittedName>
        <fullName evidence="5">UDP-N-acetylmuramyl peptide synthase</fullName>
    </submittedName>
</protein>
<feature type="domain" description="Mur ligase central" evidence="4">
    <location>
        <begin position="139"/>
        <end position="354"/>
    </location>
</feature>
<keyword evidence="2" id="KW-0133">Cell shape</keyword>
<dbReference type="GO" id="GO:0005737">
    <property type="term" value="C:cytoplasm"/>
    <property type="evidence" value="ECO:0007669"/>
    <property type="project" value="UniProtKB-SubCell"/>
</dbReference>
<dbReference type="GO" id="GO:0071555">
    <property type="term" value="P:cell wall organization"/>
    <property type="evidence" value="ECO:0007669"/>
    <property type="project" value="UniProtKB-KW"/>
</dbReference>
<comment type="similarity">
    <text evidence="1">Belongs to the MurCDEF family. MurE subfamily.</text>
</comment>
<proteinExistence type="inferred from homology"/>
<feature type="domain" description="Mur ligase C-terminal" evidence="3">
    <location>
        <begin position="375"/>
        <end position="493"/>
    </location>
</feature>
<dbReference type="InterPro" id="IPR036565">
    <property type="entry name" value="Mur-like_cat_sf"/>
</dbReference>
<dbReference type="SUPFAM" id="SSF53623">
    <property type="entry name" value="MurD-like peptide ligases, catalytic domain"/>
    <property type="match status" value="1"/>
</dbReference>
<evidence type="ECO:0000256" key="1">
    <source>
        <dbReference type="ARBA" id="ARBA00005898"/>
    </source>
</evidence>